<dbReference type="InterPro" id="IPR055840">
    <property type="entry name" value="DUF7417"/>
</dbReference>
<proteinExistence type="predicted"/>
<evidence type="ECO:0000256" key="1">
    <source>
        <dbReference type="SAM" id="MobiDB-lite"/>
    </source>
</evidence>
<evidence type="ECO:0000313" key="3">
    <source>
        <dbReference type="EMBL" id="KKN96858.1"/>
    </source>
</evidence>
<protein>
    <recommendedName>
        <fullName evidence="2">DUF7417 domain-containing protein</fullName>
    </recommendedName>
</protein>
<reference evidence="3" key="1">
    <citation type="journal article" date="2015" name="Nature">
        <title>Complex archaea that bridge the gap between prokaryotes and eukaryotes.</title>
        <authorList>
            <person name="Spang A."/>
            <person name="Saw J.H."/>
            <person name="Jorgensen S.L."/>
            <person name="Zaremba-Niedzwiedzka K."/>
            <person name="Martijn J."/>
            <person name="Lind A.E."/>
            <person name="van Eijk R."/>
            <person name="Schleper C."/>
            <person name="Guy L."/>
            <person name="Ettema T.J."/>
        </authorList>
    </citation>
    <scope>NUCLEOTIDE SEQUENCE</scope>
</reference>
<feature type="domain" description="DUF7417" evidence="2">
    <location>
        <begin position="73"/>
        <end position="119"/>
    </location>
</feature>
<name>A0A0F9XWR2_9ZZZZ</name>
<comment type="caution">
    <text evidence="3">The sequence shown here is derived from an EMBL/GenBank/DDBJ whole genome shotgun (WGS) entry which is preliminary data.</text>
</comment>
<dbReference type="EMBL" id="LAZR01000062">
    <property type="protein sequence ID" value="KKN96858.1"/>
    <property type="molecule type" value="Genomic_DNA"/>
</dbReference>
<evidence type="ECO:0000259" key="2">
    <source>
        <dbReference type="Pfam" id="PF24192"/>
    </source>
</evidence>
<sequence>MSDPRSVIRGMVPNSQPMQESVRIDEMLDECGCGCGGDAGACLAAIGPSAAEVDGQPVTGYGELQKGLPEKLKAFESGDMPQAEVVSLFQELVDSGLLGHLGGQYTTTAMQLAQNGLIKVQEDMGIAGIPEPAGSTAPGHAPAYTDDGANTDPEHGEDPADIPDAEGSTAAGHGNVDSDPRSVKPASGGY</sequence>
<organism evidence="3">
    <name type="scientific">marine sediment metagenome</name>
    <dbReference type="NCBI Taxonomy" id="412755"/>
    <lineage>
        <taxon>unclassified sequences</taxon>
        <taxon>metagenomes</taxon>
        <taxon>ecological metagenomes</taxon>
    </lineage>
</organism>
<accession>A0A0F9XWR2</accession>
<dbReference type="AlphaFoldDB" id="A0A0F9XWR2"/>
<gene>
    <name evidence="3" type="ORF">LCGC14_0165020</name>
</gene>
<feature type="region of interest" description="Disordered" evidence="1">
    <location>
        <begin position="128"/>
        <end position="190"/>
    </location>
</feature>
<dbReference type="Pfam" id="PF24192">
    <property type="entry name" value="DUF7417"/>
    <property type="match status" value="1"/>
</dbReference>